<dbReference type="CDD" id="cd16448">
    <property type="entry name" value="RING-H2"/>
    <property type="match status" value="1"/>
</dbReference>
<dbReference type="GO" id="GO:0016020">
    <property type="term" value="C:membrane"/>
    <property type="evidence" value="ECO:0007669"/>
    <property type="project" value="UniProtKB-SubCell"/>
</dbReference>
<comment type="subcellular location">
    <subcellularLocation>
        <location evidence="2">Membrane</location>
        <topology evidence="2">Multi-pass membrane protein</topology>
    </subcellularLocation>
</comment>
<keyword evidence="7 12" id="KW-0863">Zinc-finger</keyword>
<dbReference type="EC" id="2.3.2.27" evidence="3"/>
<keyword evidence="4" id="KW-0808">Transferase</keyword>
<feature type="region of interest" description="Disordered" evidence="13">
    <location>
        <begin position="1"/>
        <end position="119"/>
    </location>
</feature>
<feature type="transmembrane region" description="Helical" evidence="14">
    <location>
        <begin position="336"/>
        <end position="354"/>
    </location>
</feature>
<dbReference type="PANTHER" id="PTHR45977">
    <property type="entry name" value="TARGET OF ERK KINASE MPK-1"/>
    <property type="match status" value="1"/>
</dbReference>
<feature type="transmembrane region" description="Helical" evidence="14">
    <location>
        <begin position="191"/>
        <end position="213"/>
    </location>
</feature>
<evidence type="ECO:0000256" key="3">
    <source>
        <dbReference type="ARBA" id="ARBA00012483"/>
    </source>
</evidence>
<feature type="region of interest" description="Disordered" evidence="13">
    <location>
        <begin position="435"/>
        <end position="457"/>
    </location>
</feature>
<dbReference type="eggNOG" id="ENOG502SIAQ">
    <property type="taxonomic scope" value="Eukaryota"/>
</dbReference>
<comment type="caution">
    <text evidence="16">The sequence shown here is derived from an EMBL/GenBank/DDBJ whole genome shotgun (WGS) entry which is preliminary data.</text>
</comment>
<feature type="compositionally biased region" description="Polar residues" evidence="13">
    <location>
        <begin position="495"/>
        <end position="509"/>
    </location>
</feature>
<evidence type="ECO:0000256" key="7">
    <source>
        <dbReference type="ARBA" id="ARBA00022771"/>
    </source>
</evidence>
<feature type="transmembrane region" description="Helical" evidence="14">
    <location>
        <begin position="312"/>
        <end position="329"/>
    </location>
</feature>
<keyword evidence="6" id="KW-0479">Metal-binding</keyword>
<evidence type="ECO:0000259" key="15">
    <source>
        <dbReference type="PROSITE" id="PS50089"/>
    </source>
</evidence>
<dbReference type="GO" id="GO:0061630">
    <property type="term" value="F:ubiquitin protein ligase activity"/>
    <property type="evidence" value="ECO:0007669"/>
    <property type="project" value="UniProtKB-EC"/>
</dbReference>
<dbReference type="GO" id="GO:0006511">
    <property type="term" value="P:ubiquitin-dependent protein catabolic process"/>
    <property type="evidence" value="ECO:0007669"/>
    <property type="project" value="TreeGrafter"/>
</dbReference>
<feature type="domain" description="RING-type" evidence="15">
    <location>
        <begin position="479"/>
        <end position="577"/>
    </location>
</feature>
<evidence type="ECO:0000256" key="8">
    <source>
        <dbReference type="ARBA" id="ARBA00022786"/>
    </source>
</evidence>
<feature type="transmembrane region" description="Helical" evidence="14">
    <location>
        <begin position="145"/>
        <end position="171"/>
    </location>
</feature>
<evidence type="ECO:0000256" key="6">
    <source>
        <dbReference type="ARBA" id="ARBA00022723"/>
    </source>
</evidence>
<evidence type="ECO:0000313" key="16">
    <source>
        <dbReference type="EMBL" id="KTB35547.1"/>
    </source>
</evidence>
<evidence type="ECO:0000256" key="10">
    <source>
        <dbReference type="ARBA" id="ARBA00022989"/>
    </source>
</evidence>
<gene>
    <name evidence="16" type="ORF">WG66_11712</name>
</gene>
<dbReference type="PANTHER" id="PTHR45977:SF4">
    <property type="entry name" value="RING-TYPE DOMAIN-CONTAINING PROTEIN"/>
    <property type="match status" value="1"/>
</dbReference>
<evidence type="ECO:0000256" key="13">
    <source>
        <dbReference type="SAM" id="MobiDB-lite"/>
    </source>
</evidence>
<evidence type="ECO:0000256" key="4">
    <source>
        <dbReference type="ARBA" id="ARBA00022679"/>
    </source>
</evidence>
<feature type="compositionally biased region" description="Basic and acidic residues" evidence="13">
    <location>
        <begin position="511"/>
        <end position="535"/>
    </location>
</feature>
<dbReference type="SUPFAM" id="SSF57850">
    <property type="entry name" value="RING/U-box"/>
    <property type="match status" value="1"/>
</dbReference>
<dbReference type="GO" id="GO:0016567">
    <property type="term" value="P:protein ubiquitination"/>
    <property type="evidence" value="ECO:0007669"/>
    <property type="project" value="TreeGrafter"/>
</dbReference>
<keyword evidence="10 14" id="KW-1133">Transmembrane helix</keyword>
<feature type="region of interest" description="Disordered" evidence="13">
    <location>
        <begin position="494"/>
        <end position="535"/>
    </location>
</feature>
<evidence type="ECO:0000256" key="5">
    <source>
        <dbReference type="ARBA" id="ARBA00022692"/>
    </source>
</evidence>
<keyword evidence="5 14" id="KW-0812">Transmembrane</keyword>
<organism evidence="16 17">
    <name type="scientific">Moniliophthora roreri</name>
    <name type="common">Frosty pod rot fungus</name>
    <name type="synonym">Monilia roreri</name>
    <dbReference type="NCBI Taxonomy" id="221103"/>
    <lineage>
        <taxon>Eukaryota</taxon>
        <taxon>Fungi</taxon>
        <taxon>Dikarya</taxon>
        <taxon>Basidiomycota</taxon>
        <taxon>Agaricomycotina</taxon>
        <taxon>Agaricomycetes</taxon>
        <taxon>Agaricomycetidae</taxon>
        <taxon>Agaricales</taxon>
        <taxon>Marasmiineae</taxon>
        <taxon>Marasmiaceae</taxon>
        <taxon>Moniliophthora</taxon>
    </lineage>
</organism>
<feature type="compositionally biased region" description="Low complexity" evidence="13">
    <location>
        <begin position="254"/>
        <end position="265"/>
    </location>
</feature>
<dbReference type="GO" id="GO:0008270">
    <property type="term" value="F:zinc ion binding"/>
    <property type="evidence" value="ECO:0007669"/>
    <property type="project" value="UniProtKB-KW"/>
</dbReference>
<dbReference type="EMBL" id="LATX01001986">
    <property type="protein sequence ID" value="KTB35547.1"/>
    <property type="molecule type" value="Genomic_DNA"/>
</dbReference>
<keyword evidence="9" id="KW-0862">Zinc</keyword>
<evidence type="ECO:0000256" key="2">
    <source>
        <dbReference type="ARBA" id="ARBA00004141"/>
    </source>
</evidence>
<reference evidence="16 17" key="1">
    <citation type="submission" date="2015-12" db="EMBL/GenBank/DDBJ databases">
        <title>Draft genome sequence of Moniliophthora roreri, the causal agent of frosty pod rot of cacao.</title>
        <authorList>
            <person name="Aime M.C."/>
            <person name="Diaz-Valderrama J.R."/>
            <person name="Kijpornyongpan T."/>
            <person name="Phillips-Mora W."/>
        </authorList>
    </citation>
    <scope>NUCLEOTIDE SEQUENCE [LARGE SCALE GENOMIC DNA]</scope>
    <source>
        <strain evidence="16 17">MCA 2952</strain>
    </source>
</reference>
<protein>
    <recommendedName>
        <fullName evidence="3">RING-type E3 ubiquitin transferase</fullName>
        <ecNumber evidence="3">2.3.2.27</ecNumber>
    </recommendedName>
</protein>
<dbReference type="AlphaFoldDB" id="A0A0W0FGV0"/>
<dbReference type="InterPro" id="IPR001841">
    <property type="entry name" value="Znf_RING"/>
</dbReference>
<feature type="compositionally biased region" description="Basic and acidic residues" evidence="13">
    <location>
        <begin position="1"/>
        <end position="10"/>
    </location>
</feature>
<sequence length="593" mass="66143">MADTRPDKNALRRSRSAGDTPLEPGPSISRITASETPATAIYEPISLTREPQSAGPAFQEHSIRQNETTPTFDCVSQRPIQPPAPVHSASQSQQAHESQAESRPQTSTTTTTNQPPRQYHPQRSFIYRAMIYLGYGRGASPARRILVSLIWNIAWGLTQIITIIGLLAYSAVHKSPTTPSITEWVACDRPLGVWSCLWIGRVVVATILSYWGWKRDTAARSGRRDVESASTGERSSSTQRPAHNPAHAGDARANSSSPSNHVNPSDNSLPLPHTQFFRRLSLFSSLYSLSWFLTAHILVYTSVNTCRHSSPHLWWLVFSVLCITYLMILEVIILGLVVFIIGPFILLLWNIFLICIGRHPLQNPHMIKPEIGKLSKSVVDRIPLVMYIPPPPDAPADGPIKIPEAAYSYPPKTAQTPSIPKRRFKFIGRWSRSKKERAAADAKKLGKGTGGDDSTDSWEDLWEKEGYPFVVLDNNRAACAICLMDFEEPRRIKRSGQQVGNETEDTLVQQKPEEEAEHTHNIMEEERGSPDAEDDLRLADAGEGAQPLRLLTCGHVFHKTCLDPWLTDVSGRCPVCQRPVEIPEVRKKKKGSR</sequence>
<evidence type="ECO:0000256" key="1">
    <source>
        <dbReference type="ARBA" id="ARBA00000900"/>
    </source>
</evidence>
<accession>A0A0W0FGV0</accession>
<feature type="transmembrane region" description="Helical" evidence="14">
    <location>
        <begin position="280"/>
        <end position="300"/>
    </location>
</feature>
<feature type="compositionally biased region" description="Polar residues" evidence="13">
    <location>
        <begin position="228"/>
        <end position="241"/>
    </location>
</feature>
<evidence type="ECO:0000256" key="14">
    <source>
        <dbReference type="SAM" id="Phobius"/>
    </source>
</evidence>
<dbReference type="InterPro" id="IPR013083">
    <property type="entry name" value="Znf_RING/FYVE/PHD"/>
</dbReference>
<proteinExistence type="predicted"/>
<feature type="region of interest" description="Disordered" evidence="13">
    <location>
        <begin position="222"/>
        <end position="265"/>
    </location>
</feature>
<evidence type="ECO:0000256" key="12">
    <source>
        <dbReference type="PROSITE-ProRule" id="PRU00175"/>
    </source>
</evidence>
<dbReference type="SMART" id="SM00184">
    <property type="entry name" value="RING"/>
    <property type="match status" value="1"/>
</dbReference>
<evidence type="ECO:0000313" key="17">
    <source>
        <dbReference type="Proteomes" id="UP000054988"/>
    </source>
</evidence>
<dbReference type="Gene3D" id="3.30.40.10">
    <property type="entry name" value="Zinc/RING finger domain, C3HC4 (zinc finger)"/>
    <property type="match status" value="1"/>
</dbReference>
<feature type="compositionally biased region" description="Low complexity" evidence="13">
    <location>
        <begin position="86"/>
        <end position="117"/>
    </location>
</feature>
<evidence type="ECO:0000256" key="11">
    <source>
        <dbReference type="ARBA" id="ARBA00023136"/>
    </source>
</evidence>
<dbReference type="Pfam" id="PF13639">
    <property type="entry name" value="zf-RING_2"/>
    <property type="match status" value="1"/>
</dbReference>
<evidence type="ECO:0000256" key="9">
    <source>
        <dbReference type="ARBA" id="ARBA00022833"/>
    </source>
</evidence>
<dbReference type="Proteomes" id="UP000054988">
    <property type="component" value="Unassembled WGS sequence"/>
</dbReference>
<keyword evidence="11 14" id="KW-0472">Membrane</keyword>
<comment type="catalytic activity">
    <reaction evidence="1">
        <text>S-ubiquitinyl-[E2 ubiquitin-conjugating enzyme]-L-cysteine + [acceptor protein]-L-lysine = [E2 ubiquitin-conjugating enzyme]-L-cysteine + N(6)-ubiquitinyl-[acceptor protein]-L-lysine.</text>
        <dbReference type="EC" id="2.3.2.27"/>
    </reaction>
</comment>
<keyword evidence="8" id="KW-0833">Ubl conjugation pathway</keyword>
<dbReference type="PROSITE" id="PS50089">
    <property type="entry name" value="ZF_RING_2"/>
    <property type="match status" value="1"/>
</dbReference>
<name>A0A0W0FGV0_MONRR</name>